<protein>
    <submittedName>
        <fullName evidence="1">Uncharacterized protein</fullName>
    </submittedName>
</protein>
<keyword evidence="2" id="KW-1185">Reference proteome</keyword>
<dbReference type="SUPFAM" id="SSF116965">
    <property type="entry name" value="Hypothetical protein MPN330"/>
    <property type="match status" value="1"/>
</dbReference>
<evidence type="ECO:0000313" key="2">
    <source>
        <dbReference type="Proteomes" id="UP000014984"/>
    </source>
</evidence>
<dbReference type="InterPro" id="IPR024503">
    <property type="entry name" value="DUF3196"/>
</dbReference>
<dbReference type="PATRIC" id="fig|1276220.3.peg.329"/>
<dbReference type="HOGENOM" id="CLU_096809_0_0_14"/>
<gene>
    <name evidence="1" type="ORF">STAIW_v1c03260</name>
</gene>
<accession>S5LTF0</accession>
<proteinExistence type="predicted"/>
<sequence>MKNYYEELIKEIDLEIANKNFENALNLINEELNAPYIPVEFENYLNDKYIAILENTENNNFINERWNFDKILKSISQVEDQEIHLMAFDALRTMNIRKILQNLKEYLLNEKIKPSNKSFLLLILIEQSINQEIFVNKNGNTISINPSNFDLMNSQKILKNIELKLENLVYDTNPSLFKISKHIANNYFYYVFPNLNFKNYSLNDLCAAIIIKANEALGTTLEKEIEEKIIFNKENTMLLLNELTEVV</sequence>
<dbReference type="RefSeq" id="WP_020834123.1">
    <property type="nucleotide sequence ID" value="NC_021846.1"/>
</dbReference>
<dbReference type="Proteomes" id="UP000014984">
    <property type="component" value="Chromosome"/>
</dbReference>
<dbReference type="eggNOG" id="ENOG5032G6I">
    <property type="taxonomic scope" value="Bacteria"/>
</dbReference>
<organism evidence="1 2">
    <name type="scientific">Spiroplasma taiwanense CT-1</name>
    <dbReference type="NCBI Taxonomy" id="1276220"/>
    <lineage>
        <taxon>Bacteria</taxon>
        <taxon>Bacillati</taxon>
        <taxon>Mycoplasmatota</taxon>
        <taxon>Mollicutes</taxon>
        <taxon>Entomoplasmatales</taxon>
        <taxon>Spiroplasmataceae</taxon>
        <taxon>Spiroplasma</taxon>
    </lineage>
</organism>
<dbReference type="Pfam" id="PF11428">
    <property type="entry name" value="DUF3196"/>
    <property type="match status" value="1"/>
</dbReference>
<reference evidence="1 2" key="1">
    <citation type="journal article" date="2013" name="Genome Biol. Evol.">
        <title>Comparison of metabolic capacities and inference of gene content evolution in mosquito-associated Spiroplasma diminutum and S. taiwanense.</title>
        <authorList>
            <person name="Lo W.S."/>
            <person name="Ku C."/>
            <person name="Chen L.L."/>
            <person name="Chang T.H."/>
            <person name="Kuo C.H."/>
        </authorList>
    </citation>
    <scope>NUCLEOTIDE SEQUENCE [LARGE SCALE GENOMIC DNA]</scope>
    <source>
        <strain evidence="1">CT-1</strain>
    </source>
</reference>
<dbReference type="OrthoDB" id="400159at2"/>
<name>S5LTF0_9MOLU</name>
<dbReference type="EMBL" id="CP005074">
    <property type="protein sequence ID" value="AGR40984.1"/>
    <property type="molecule type" value="Genomic_DNA"/>
</dbReference>
<dbReference type="KEGG" id="stai:STAIW_v1c03260"/>
<dbReference type="STRING" id="1276220.STAIW_v1c03260"/>
<dbReference type="AlphaFoldDB" id="S5LTF0"/>
<evidence type="ECO:0000313" key="1">
    <source>
        <dbReference type="EMBL" id="AGR40984.1"/>
    </source>
</evidence>